<dbReference type="PANTHER" id="PTHR34219">
    <property type="entry name" value="IRON-REGULATED INNER MEMBRANE PROTEIN-RELATED"/>
    <property type="match status" value="1"/>
</dbReference>
<evidence type="ECO:0000256" key="1">
    <source>
        <dbReference type="SAM" id="Phobius"/>
    </source>
</evidence>
<dbReference type="KEGG" id="mcos:GM418_11600"/>
<dbReference type="PROSITE" id="PS51257">
    <property type="entry name" value="PROKAR_LIPOPROTEIN"/>
    <property type="match status" value="1"/>
</dbReference>
<dbReference type="RefSeq" id="WP_158866207.1">
    <property type="nucleotide sequence ID" value="NZ_CP046401.1"/>
</dbReference>
<dbReference type="Pfam" id="PF03929">
    <property type="entry name" value="PepSY_TM"/>
    <property type="match status" value="1"/>
</dbReference>
<feature type="transmembrane region" description="Helical" evidence="1">
    <location>
        <begin position="204"/>
        <end position="224"/>
    </location>
</feature>
<keyword evidence="1" id="KW-1133">Transmembrane helix</keyword>
<dbReference type="InterPro" id="IPR005625">
    <property type="entry name" value="PepSY-ass_TM"/>
</dbReference>
<keyword evidence="1" id="KW-0812">Transmembrane</keyword>
<dbReference type="EMBL" id="CP046401">
    <property type="protein sequence ID" value="QGY44276.1"/>
    <property type="molecule type" value="Genomic_DNA"/>
</dbReference>
<keyword evidence="3" id="KW-1185">Reference proteome</keyword>
<organism evidence="2 3">
    <name type="scientific">Maribellus comscasis</name>
    <dbReference type="NCBI Taxonomy" id="2681766"/>
    <lineage>
        <taxon>Bacteria</taxon>
        <taxon>Pseudomonadati</taxon>
        <taxon>Bacteroidota</taxon>
        <taxon>Bacteroidia</taxon>
        <taxon>Marinilabiliales</taxon>
        <taxon>Prolixibacteraceae</taxon>
        <taxon>Maribellus</taxon>
    </lineage>
</organism>
<accession>A0A6I6JMV3</accession>
<dbReference type="PANTHER" id="PTHR34219:SF3">
    <property type="entry name" value="BLL7967 PROTEIN"/>
    <property type="match status" value="1"/>
</dbReference>
<feature type="transmembrane region" description="Helical" evidence="1">
    <location>
        <begin position="152"/>
        <end position="172"/>
    </location>
</feature>
<gene>
    <name evidence="2" type="ORF">GM418_11600</name>
</gene>
<dbReference type="AlphaFoldDB" id="A0A6I6JMV3"/>
<protein>
    <submittedName>
        <fullName evidence="2">PepSY domain-containing protein</fullName>
    </submittedName>
</protein>
<dbReference type="Proteomes" id="UP000428260">
    <property type="component" value="Chromosome"/>
</dbReference>
<sequence>MIKNWIGKIHLWLGLASGIIVFIVSVTGCIYVFNQEFTKLARKEAIYVTKPSVSKILSPSQLFENAQELLGEKKIGWVNIYNKPDKSWVFSSYKGNSEATTYFNMIDHYESVYVDPYSGETTGSYDEKTDFFNIVKYLHWSLLLSTKIGQPIVGWSTLIFVILLISGLVLWWPKSFKSAKNLFWIRWKKSTSAKRKNYDLHNVLGFYSLIFALIIALTGMVWAFKWFQAVVYVAASGTTVPPAVEVKQSVPTQVEDSKAIDFAFQQTLQKYSQAAQFRIVPPADSLAALNIYVGDKEGVYYKTHQLQFDQYSGELLSERTHNDKNFGEKLITANYDIHVGAILGIPGKILAFIVSLVCASLPVTGFLVWWNKRKTRKKPLFQ</sequence>
<feature type="transmembrane region" description="Helical" evidence="1">
    <location>
        <begin position="349"/>
        <end position="370"/>
    </location>
</feature>
<feature type="transmembrane region" description="Helical" evidence="1">
    <location>
        <begin position="12"/>
        <end position="33"/>
    </location>
</feature>
<keyword evidence="1" id="KW-0472">Membrane</keyword>
<name>A0A6I6JMV3_9BACT</name>
<proteinExistence type="predicted"/>
<reference evidence="2 3" key="1">
    <citation type="submission" date="2019-11" db="EMBL/GenBank/DDBJ databases">
        <authorList>
            <person name="Zheng R.K."/>
            <person name="Sun C.M."/>
        </authorList>
    </citation>
    <scope>NUCLEOTIDE SEQUENCE [LARGE SCALE GENOMIC DNA]</scope>
    <source>
        <strain evidence="2 3">WC007</strain>
    </source>
</reference>
<evidence type="ECO:0000313" key="3">
    <source>
        <dbReference type="Proteomes" id="UP000428260"/>
    </source>
</evidence>
<evidence type="ECO:0000313" key="2">
    <source>
        <dbReference type="EMBL" id="QGY44276.1"/>
    </source>
</evidence>